<comment type="caution">
    <text evidence="2">The sequence shown here is derived from an EMBL/GenBank/DDBJ whole genome shotgun (WGS) entry which is preliminary data.</text>
</comment>
<sequence length="330" mass="35758">MGPLAVTDRFHRARPPRRARWAVGTAVLGRPAYINTGSAELPEDRSVSGMQATTSAVLDAATAAGIDWVDTARSYGRAEEFVGRWWRDSAERDPDFSAHAPTVSSKWGYAYVGDWDRDAAVHEVKEHSRAQFERQWRATRETLPHVHLYQVHSLTVDSPLFDDAELLEALADLRDAGVALGFTTSGPRQGETVDRAMDLDLDGRLFSAVQATWNLLETSVAPALARASRRELTVLVKESLANGRLVTQPPPALTAVAERHGVAPDAVALAAAAQQPFVDRVLLGPAGPGQLASNLAATDVSLTVDDLAELAGIAEPAERYWATRSALPWR</sequence>
<evidence type="ECO:0000313" key="3">
    <source>
        <dbReference type="Proteomes" id="UP000663801"/>
    </source>
</evidence>
<reference evidence="2" key="1">
    <citation type="submission" date="2021-01" db="EMBL/GenBank/DDBJ databases">
        <title>KCTC 19127 draft genome.</title>
        <authorList>
            <person name="An D."/>
        </authorList>
    </citation>
    <scope>NUCLEOTIDE SEQUENCE</scope>
    <source>
        <strain evidence="2">KCTC 19127</strain>
    </source>
</reference>
<keyword evidence="3" id="KW-1185">Reference proteome</keyword>
<gene>
    <name evidence="2" type="ORF">JL107_02910</name>
</gene>
<protein>
    <submittedName>
        <fullName evidence="2">Aldo/keto reductase</fullName>
    </submittedName>
</protein>
<feature type="domain" description="NADP-dependent oxidoreductase" evidence="1">
    <location>
        <begin position="54"/>
        <end position="314"/>
    </location>
</feature>
<dbReference type="PANTHER" id="PTHR43312">
    <property type="entry name" value="D-THREO-ALDOSE 1-DEHYDROGENASE"/>
    <property type="match status" value="1"/>
</dbReference>
<proteinExistence type="predicted"/>
<dbReference type="Pfam" id="PF00248">
    <property type="entry name" value="Aldo_ket_red"/>
    <property type="match status" value="1"/>
</dbReference>
<evidence type="ECO:0000313" key="2">
    <source>
        <dbReference type="EMBL" id="MBM9475387.1"/>
    </source>
</evidence>
<dbReference type="EMBL" id="JAERWL010000003">
    <property type="protein sequence ID" value="MBM9475387.1"/>
    <property type="molecule type" value="Genomic_DNA"/>
</dbReference>
<dbReference type="InterPro" id="IPR036812">
    <property type="entry name" value="NAD(P)_OxRdtase_dom_sf"/>
</dbReference>
<organism evidence="2 3">
    <name type="scientific">Nakamurella flavida</name>
    <dbReference type="NCBI Taxonomy" id="363630"/>
    <lineage>
        <taxon>Bacteria</taxon>
        <taxon>Bacillati</taxon>
        <taxon>Actinomycetota</taxon>
        <taxon>Actinomycetes</taxon>
        <taxon>Nakamurellales</taxon>
        <taxon>Nakamurellaceae</taxon>
        <taxon>Nakamurella</taxon>
    </lineage>
</organism>
<dbReference type="InterPro" id="IPR053135">
    <property type="entry name" value="AKR2_Oxidoreductase"/>
</dbReference>
<dbReference type="InterPro" id="IPR023210">
    <property type="entry name" value="NADP_OxRdtase_dom"/>
</dbReference>
<dbReference type="Gene3D" id="3.20.20.100">
    <property type="entry name" value="NADP-dependent oxidoreductase domain"/>
    <property type="match status" value="1"/>
</dbReference>
<name>A0A938YGB7_9ACTN</name>
<evidence type="ECO:0000259" key="1">
    <source>
        <dbReference type="Pfam" id="PF00248"/>
    </source>
</evidence>
<dbReference type="AlphaFoldDB" id="A0A938YGB7"/>
<dbReference type="Proteomes" id="UP000663801">
    <property type="component" value="Unassembled WGS sequence"/>
</dbReference>
<dbReference type="PANTHER" id="PTHR43312:SF1">
    <property type="entry name" value="NADP-DEPENDENT OXIDOREDUCTASE DOMAIN-CONTAINING PROTEIN"/>
    <property type="match status" value="1"/>
</dbReference>
<dbReference type="SUPFAM" id="SSF51430">
    <property type="entry name" value="NAD(P)-linked oxidoreductase"/>
    <property type="match status" value="1"/>
</dbReference>
<accession>A0A938YGB7</accession>